<dbReference type="AlphaFoldDB" id="A0A9P7Z4M4"/>
<dbReference type="EMBL" id="MU253856">
    <property type="protein sequence ID" value="KAG9245272.1"/>
    <property type="molecule type" value="Genomic_DNA"/>
</dbReference>
<evidence type="ECO:0000256" key="1">
    <source>
        <dbReference type="SAM" id="SignalP"/>
    </source>
</evidence>
<feature type="signal peptide" evidence="1">
    <location>
        <begin position="1"/>
        <end position="27"/>
    </location>
</feature>
<organism evidence="2 3">
    <name type="scientific">Calycina marina</name>
    <dbReference type="NCBI Taxonomy" id="1763456"/>
    <lineage>
        <taxon>Eukaryota</taxon>
        <taxon>Fungi</taxon>
        <taxon>Dikarya</taxon>
        <taxon>Ascomycota</taxon>
        <taxon>Pezizomycotina</taxon>
        <taxon>Leotiomycetes</taxon>
        <taxon>Helotiales</taxon>
        <taxon>Pezizellaceae</taxon>
        <taxon>Calycina</taxon>
    </lineage>
</organism>
<keyword evidence="3" id="KW-1185">Reference proteome</keyword>
<dbReference type="Proteomes" id="UP000887226">
    <property type="component" value="Unassembled WGS sequence"/>
</dbReference>
<protein>
    <recommendedName>
        <fullName evidence="4">Secreted protein</fullName>
    </recommendedName>
</protein>
<evidence type="ECO:0008006" key="4">
    <source>
        <dbReference type="Google" id="ProtNLM"/>
    </source>
</evidence>
<reference evidence="2" key="1">
    <citation type="journal article" date="2021" name="IMA Fungus">
        <title>Genomic characterization of three marine fungi, including Emericellopsis atlantica sp. nov. with signatures of a generalist lifestyle and marine biomass degradation.</title>
        <authorList>
            <person name="Hagestad O.C."/>
            <person name="Hou L."/>
            <person name="Andersen J.H."/>
            <person name="Hansen E.H."/>
            <person name="Altermark B."/>
            <person name="Li C."/>
            <person name="Kuhnert E."/>
            <person name="Cox R.J."/>
            <person name="Crous P.W."/>
            <person name="Spatafora J.W."/>
            <person name="Lail K."/>
            <person name="Amirebrahimi M."/>
            <person name="Lipzen A."/>
            <person name="Pangilinan J."/>
            <person name="Andreopoulos W."/>
            <person name="Hayes R.D."/>
            <person name="Ng V."/>
            <person name="Grigoriev I.V."/>
            <person name="Jackson S.A."/>
            <person name="Sutton T.D.S."/>
            <person name="Dobson A.D.W."/>
            <person name="Rama T."/>
        </authorList>
    </citation>
    <scope>NUCLEOTIDE SEQUENCE</scope>
    <source>
        <strain evidence="2">TRa3180A</strain>
    </source>
</reference>
<comment type="caution">
    <text evidence="2">The sequence shown here is derived from an EMBL/GenBank/DDBJ whole genome shotgun (WGS) entry which is preliminary data.</text>
</comment>
<keyword evidence="1" id="KW-0732">Signal</keyword>
<sequence length="85" mass="9067">MNLQIAISGQELCNILASLLLLSPSSALSSSSPFIFLILLCKPCGAVQWPVIFPNFLHLGNVRCPHSASLSLPSPSVPLLPRLLC</sequence>
<name>A0A9P7Z4M4_9HELO</name>
<evidence type="ECO:0000313" key="3">
    <source>
        <dbReference type="Proteomes" id="UP000887226"/>
    </source>
</evidence>
<accession>A0A9P7Z4M4</accession>
<evidence type="ECO:0000313" key="2">
    <source>
        <dbReference type="EMBL" id="KAG9245272.1"/>
    </source>
</evidence>
<proteinExistence type="predicted"/>
<feature type="chain" id="PRO_5040395489" description="Secreted protein" evidence="1">
    <location>
        <begin position="28"/>
        <end position="85"/>
    </location>
</feature>
<gene>
    <name evidence="2" type="ORF">BJ878DRAFT_502348</name>
</gene>